<proteinExistence type="predicted"/>
<gene>
    <name evidence="2" type="ORF">SAMN05421810_108169</name>
</gene>
<feature type="compositionally biased region" description="Pro residues" evidence="1">
    <location>
        <begin position="16"/>
        <end position="28"/>
    </location>
</feature>
<evidence type="ECO:0000256" key="1">
    <source>
        <dbReference type="SAM" id="MobiDB-lite"/>
    </source>
</evidence>
<dbReference type="Proteomes" id="UP000198727">
    <property type="component" value="Unassembled WGS sequence"/>
</dbReference>
<evidence type="ECO:0000313" key="3">
    <source>
        <dbReference type="Proteomes" id="UP000198727"/>
    </source>
</evidence>
<name>A0A1I5Z2R2_9PSEU</name>
<dbReference type="RefSeq" id="WP_134046287.1">
    <property type="nucleotide sequence ID" value="NZ_FOWW01000008.1"/>
</dbReference>
<evidence type="ECO:0008006" key="4">
    <source>
        <dbReference type="Google" id="ProtNLM"/>
    </source>
</evidence>
<dbReference type="EMBL" id="FOWW01000008">
    <property type="protein sequence ID" value="SFQ50774.1"/>
    <property type="molecule type" value="Genomic_DNA"/>
</dbReference>
<reference evidence="3" key="1">
    <citation type="submission" date="2016-10" db="EMBL/GenBank/DDBJ databases">
        <authorList>
            <person name="Varghese N."/>
            <person name="Submissions S."/>
        </authorList>
    </citation>
    <scope>NUCLEOTIDE SEQUENCE [LARGE SCALE GENOMIC DNA]</scope>
    <source>
        <strain evidence="3">CGMCC 4.5579</strain>
    </source>
</reference>
<organism evidence="2 3">
    <name type="scientific">Amycolatopsis arida</name>
    <dbReference type="NCBI Taxonomy" id="587909"/>
    <lineage>
        <taxon>Bacteria</taxon>
        <taxon>Bacillati</taxon>
        <taxon>Actinomycetota</taxon>
        <taxon>Actinomycetes</taxon>
        <taxon>Pseudonocardiales</taxon>
        <taxon>Pseudonocardiaceae</taxon>
        <taxon>Amycolatopsis</taxon>
    </lineage>
</organism>
<accession>A0A1I5Z2R2</accession>
<protein>
    <recommendedName>
        <fullName evidence="4">PE family protein</fullName>
    </recommendedName>
</protein>
<sequence length="191" mass="20272">MSEQYGLTPDEVTAPPSAPPPGSPPLPLPTTGDVRTSQGQPPADPPPGYTAPESAFEKVARSGVFGPAGLPFLAQDMADMAARTSAASGGFRMSTDEMRALLPQWEEARDDLQRLVGNSARLAEARPPADEDASNLQIQAVRRHARLYTESVNQQYQYATAYVEALKKAITKVEGQDSAAADAVGRHGPDT</sequence>
<evidence type="ECO:0000313" key="2">
    <source>
        <dbReference type="EMBL" id="SFQ50774.1"/>
    </source>
</evidence>
<dbReference type="AlphaFoldDB" id="A0A1I5Z2R2"/>
<feature type="region of interest" description="Disordered" evidence="1">
    <location>
        <begin position="1"/>
        <end position="55"/>
    </location>
</feature>
<keyword evidence="3" id="KW-1185">Reference proteome</keyword>
<dbReference type="STRING" id="587909.SAMN05421810_108169"/>
<dbReference type="OrthoDB" id="3624755at2"/>